<accession>A0AC34QNI4</accession>
<name>A0AC34QNI4_9BILA</name>
<organism evidence="1 2">
    <name type="scientific">Panagrolaimus sp. JU765</name>
    <dbReference type="NCBI Taxonomy" id="591449"/>
    <lineage>
        <taxon>Eukaryota</taxon>
        <taxon>Metazoa</taxon>
        <taxon>Ecdysozoa</taxon>
        <taxon>Nematoda</taxon>
        <taxon>Chromadorea</taxon>
        <taxon>Rhabditida</taxon>
        <taxon>Tylenchina</taxon>
        <taxon>Panagrolaimomorpha</taxon>
        <taxon>Panagrolaimoidea</taxon>
        <taxon>Panagrolaimidae</taxon>
        <taxon>Panagrolaimus</taxon>
    </lineage>
</organism>
<protein>
    <submittedName>
        <fullName evidence="2">W2 domain-containing protein</fullName>
    </submittedName>
</protein>
<sequence length="682" mass="76843">MSHKNNDDKITILLIADNFDPHFAPITVNTAWGKWHLGTTQLLDLALNWISLVNTPHTPDILIFSATLNEDDLTGFQKKWAFNFKSFKTVYCQNCASVGQIVREVHSRGLIPHTDFMFIDNLATFCSSTLSTQIDAFRNIRKKEKNCVMSLLYSRQISGDDRFVGFEANTKKLVIYHGNRERPIPEITQDMFTKGVTIRGDLAPCGIALCSVEVLGQFVDNFDYENFDQVVREILANEDVLCQTIHVDILPENVVAFTATDYGSLLRAQRLLIHRWCYPLTYDRLPARVFDNQVPLRYHRKHVYVPRNEEEPSNAQGTILGRGCSIATSAQLLDVTMGENGSVGPEVQLSSVIVGKNFKIGGKSIVEGAVIGDNVTIGDRVFVGRKSVIGSNVVIPDDAEISSNSAVMATTPPEDNDDIKCTTENGYYLWKLKDEPSGYFWRRSQSFNRTRRSRHASSNQSITSCHNSISMDGPPEQEEVGIKGDVILDTELFFKTFLAETKESMLGTFESGKKTDPAEISKLILEINSSKLANNVSQEDVAKEINSSKLANNVSQEDVAKGVFLSFLSMPPVLNRKWKETEKLFEDWSTVWKNYYRPTGNKIQLLVALEETALENENVMAILPNLVYKAYYDLDDFEDAVLSWHEELPENSPIRQKVQPVIDLINESESEEEETEQSEEDA</sequence>
<evidence type="ECO:0000313" key="2">
    <source>
        <dbReference type="WBParaSite" id="JU765_v2.g17885.t1"/>
    </source>
</evidence>
<evidence type="ECO:0000313" key="1">
    <source>
        <dbReference type="Proteomes" id="UP000887576"/>
    </source>
</evidence>
<reference evidence="2" key="1">
    <citation type="submission" date="2022-11" db="UniProtKB">
        <authorList>
            <consortium name="WormBaseParasite"/>
        </authorList>
    </citation>
    <scope>IDENTIFICATION</scope>
</reference>
<proteinExistence type="predicted"/>
<dbReference type="WBParaSite" id="JU765_v2.g17885.t1">
    <property type="protein sequence ID" value="JU765_v2.g17885.t1"/>
    <property type="gene ID" value="JU765_v2.g17885"/>
</dbReference>
<dbReference type="Proteomes" id="UP000887576">
    <property type="component" value="Unplaced"/>
</dbReference>